<dbReference type="EMBL" id="CAJNNV010029363">
    <property type="protein sequence ID" value="CAE8628248.1"/>
    <property type="molecule type" value="Genomic_DNA"/>
</dbReference>
<feature type="coiled-coil region" evidence="1">
    <location>
        <begin position="41"/>
        <end position="192"/>
    </location>
</feature>
<feature type="region of interest" description="Disordered" evidence="2">
    <location>
        <begin position="854"/>
        <end position="877"/>
    </location>
</feature>
<keyword evidence="1" id="KW-0175">Coiled coil</keyword>
<feature type="coiled-coil region" evidence="1">
    <location>
        <begin position="540"/>
        <end position="581"/>
    </location>
</feature>
<feature type="compositionally biased region" description="Polar residues" evidence="2">
    <location>
        <begin position="489"/>
        <end position="514"/>
    </location>
</feature>
<comment type="caution">
    <text evidence="4">The sequence shown here is derived from an EMBL/GenBank/DDBJ whole genome shotgun (WGS) entry which is preliminary data.</text>
</comment>
<evidence type="ECO:0000259" key="3">
    <source>
        <dbReference type="PROSITE" id="PS50913"/>
    </source>
</evidence>
<feature type="region of interest" description="Disordered" evidence="2">
    <location>
        <begin position="810"/>
        <end position="835"/>
    </location>
</feature>
<dbReference type="SMART" id="SM00755">
    <property type="entry name" value="Grip"/>
    <property type="match status" value="1"/>
</dbReference>
<feature type="region of interest" description="Disordered" evidence="2">
    <location>
        <begin position="461"/>
        <end position="522"/>
    </location>
</feature>
<proteinExistence type="predicted"/>
<dbReference type="Proteomes" id="UP000654075">
    <property type="component" value="Unassembled WGS sequence"/>
</dbReference>
<gene>
    <name evidence="4" type="ORF">PGLA1383_LOCUS44912</name>
</gene>
<dbReference type="Pfam" id="PF01465">
    <property type="entry name" value="GRIP"/>
    <property type="match status" value="1"/>
</dbReference>
<accession>A0A813GSY5</accession>
<dbReference type="InterPro" id="IPR000237">
    <property type="entry name" value="GRIP_dom"/>
</dbReference>
<dbReference type="AlphaFoldDB" id="A0A813GSY5"/>
<feature type="domain" description="GRIP" evidence="3">
    <location>
        <begin position="587"/>
        <end position="639"/>
    </location>
</feature>
<protein>
    <recommendedName>
        <fullName evidence="3">GRIP domain-containing protein</fullName>
    </recommendedName>
</protein>
<dbReference type="PROSITE" id="PS50913">
    <property type="entry name" value="GRIP"/>
    <property type="match status" value="1"/>
</dbReference>
<feature type="coiled-coil region" evidence="1">
    <location>
        <begin position="279"/>
        <end position="383"/>
    </location>
</feature>
<feature type="compositionally biased region" description="Low complexity" evidence="2">
    <location>
        <begin position="915"/>
        <end position="937"/>
    </location>
</feature>
<name>A0A813GSY5_POLGL</name>
<evidence type="ECO:0000313" key="4">
    <source>
        <dbReference type="EMBL" id="CAE8628248.1"/>
    </source>
</evidence>
<evidence type="ECO:0000256" key="1">
    <source>
        <dbReference type="SAM" id="Coils"/>
    </source>
</evidence>
<evidence type="ECO:0000313" key="5">
    <source>
        <dbReference type="Proteomes" id="UP000654075"/>
    </source>
</evidence>
<dbReference type="PANTHER" id="PTHR18937">
    <property type="entry name" value="STRUCTURAL MAINTENANCE OF CHROMOSOMES SMC FAMILY MEMBER"/>
    <property type="match status" value="1"/>
</dbReference>
<dbReference type="OrthoDB" id="1926336at2759"/>
<keyword evidence="5" id="KW-1185">Reference proteome</keyword>
<feature type="region of interest" description="Disordered" evidence="2">
    <location>
        <begin position="896"/>
        <end position="953"/>
    </location>
</feature>
<organism evidence="4 5">
    <name type="scientific">Polarella glacialis</name>
    <name type="common">Dinoflagellate</name>
    <dbReference type="NCBI Taxonomy" id="89957"/>
    <lineage>
        <taxon>Eukaryota</taxon>
        <taxon>Sar</taxon>
        <taxon>Alveolata</taxon>
        <taxon>Dinophyceae</taxon>
        <taxon>Suessiales</taxon>
        <taxon>Suessiaceae</taxon>
        <taxon>Polarella</taxon>
    </lineage>
</organism>
<evidence type="ECO:0000256" key="2">
    <source>
        <dbReference type="SAM" id="MobiDB-lite"/>
    </source>
</evidence>
<reference evidence="4" key="1">
    <citation type="submission" date="2021-02" db="EMBL/GenBank/DDBJ databases">
        <authorList>
            <person name="Dougan E. K."/>
            <person name="Rhodes N."/>
            <person name="Thang M."/>
            <person name="Chan C."/>
        </authorList>
    </citation>
    <scope>NUCLEOTIDE SEQUENCE</scope>
</reference>
<sequence>MLNGLQRRSRQTRTPRQVLVDALKGLKVIRSAASRAREAEAAKAAEALAQAAAARAALEAAAAAGGEEASPAEASLKAELQERERELQQVREEMEHARELAETTLADVVRKSKEHLRQLQSRLQTSLSENNELAEKHKETEELYRQQQDKVLKYKQLMAQANSRIEESDASVRELREALSKSQSQRLGLQEQMGSLGKSLSVPPTQQEIAQRGGILLAVESDNDDVWCLISTGLAVTPEEGAAGEEVPEAAKRARWWLLSQLDMAERPIPLQRRWKGEVSALRAQMQRFKKKSEDLQEEFDTYREKANAALQSTASHSQEIQLTERRAEQLGEQLQATALELQRAQADKARSAEELREMRRKLQEASARSAELERAMERKAREADEGCAAAVESCRAAHKAALEELERGWREKERAVKQELDLRRADKQALDEEVDGLRALLDSRAAAAAAATAAAAAAAEAPATAPEPPRSSPLATAKARDEGGVAEQSASSRSASNADLQSDTSPELTSSASPVAPERPPELPAQAYALHTSVAWQDLVSLRAQVRQLEGTMLEEREKYLSAKRESEKARNEVLELTMQQRLQNTVGQHQQMEYIRNVFRKFVETLPVANKEHEQLIPVLMTFFKFGDDDVRTIQTRRGAVKQGLWGLFAPKPGVKREDRDSLKGIGKVSSYSKSATLTRKSLHESRNPVATAGGVPVDVASARARCRAKRKLLLVPRLRLAALAAAAAAEAGGDCQVDAVTAVEIWRFVLLYAVCNQNRLRHLKDLLFLPGSLQDALAEAVETAEANFRSEVLHSLPRALDLASVQDEASGLGGSGESADPELQRASALPKCRQQPGLVAPVPALPLFRASQGAPRAPEPSKAPAASGKVTGMTRAAPTSDVAANAGDRFDAGAVAGNKKPPSSPARISAKVAAVPRSPAGSSAASPGGTRSTGCRASPKVQVKEECLTQ</sequence>